<dbReference type="PRINTS" id="PR00625">
    <property type="entry name" value="JDOMAIN"/>
</dbReference>
<dbReference type="Gene3D" id="1.25.40.10">
    <property type="entry name" value="Tetratricopeptide repeat domain"/>
    <property type="match status" value="2"/>
</dbReference>
<proteinExistence type="predicted"/>
<dbReference type="RefSeq" id="WP_193905919.1">
    <property type="nucleotide sequence ID" value="NZ_JADEXG010000014.1"/>
</dbReference>
<dbReference type="Gene3D" id="1.10.287.110">
    <property type="entry name" value="DnaJ domain"/>
    <property type="match status" value="1"/>
</dbReference>
<dbReference type="PROSITE" id="PS00636">
    <property type="entry name" value="DNAJ_1"/>
    <property type="match status" value="1"/>
</dbReference>
<feature type="transmembrane region" description="Helical" evidence="5">
    <location>
        <begin position="415"/>
        <end position="442"/>
    </location>
</feature>
<accession>A0A8J7DB57</accession>
<feature type="transmembrane region" description="Helical" evidence="5">
    <location>
        <begin position="323"/>
        <end position="343"/>
    </location>
</feature>
<keyword evidence="1" id="KW-0677">Repeat</keyword>
<dbReference type="Pfam" id="PF13432">
    <property type="entry name" value="TPR_16"/>
    <property type="match status" value="2"/>
</dbReference>
<dbReference type="SUPFAM" id="SSF48452">
    <property type="entry name" value="TPR-like"/>
    <property type="match status" value="1"/>
</dbReference>
<organism evidence="7 8">
    <name type="scientific">Vasconcelosia minhoensis LEGE 07310</name>
    <dbReference type="NCBI Taxonomy" id="915328"/>
    <lineage>
        <taxon>Bacteria</taxon>
        <taxon>Bacillati</taxon>
        <taxon>Cyanobacteriota</taxon>
        <taxon>Cyanophyceae</taxon>
        <taxon>Nodosilineales</taxon>
        <taxon>Cymatolegaceae</taxon>
        <taxon>Vasconcelosia</taxon>
        <taxon>Vasconcelosia minhoensis</taxon>
    </lineage>
</organism>
<feature type="repeat" description="TPR" evidence="3">
    <location>
        <begin position="125"/>
        <end position="158"/>
    </location>
</feature>
<reference evidence="7" key="1">
    <citation type="submission" date="2020-10" db="EMBL/GenBank/DDBJ databases">
        <authorList>
            <person name="Castelo-Branco R."/>
            <person name="Eusebio N."/>
            <person name="Adriana R."/>
            <person name="Vieira A."/>
            <person name="Brugerolle De Fraissinette N."/>
            <person name="Rezende De Castro R."/>
            <person name="Schneider M.P."/>
            <person name="Vasconcelos V."/>
            <person name="Leao P.N."/>
        </authorList>
    </citation>
    <scope>NUCLEOTIDE SEQUENCE</scope>
    <source>
        <strain evidence="7">LEGE 07310</strain>
    </source>
</reference>
<dbReference type="Pfam" id="PF00226">
    <property type="entry name" value="DnaJ"/>
    <property type="match status" value="1"/>
</dbReference>
<evidence type="ECO:0000313" key="8">
    <source>
        <dbReference type="Proteomes" id="UP000636505"/>
    </source>
</evidence>
<evidence type="ECO:0000256" key="2">
    <source>
        <dbReference type="ARBA" id="ARBA00022803"/>
    </source>
</evidence>
<dbReference type="InterPro" id="IPR036869">
    <property type="entry name" value="J_dom_sf"/>
</dbReference>
<dbReference type="SMART" id="SM00028">
    <property type="entry name" value="TPR"/>
    <property type="match status" value="4"/>
</dbReference>
<evidence type="ECO:0000259" key="6">
    <source>
        <dbReference type="PROSITE" id="PS50076"/>
    </source>
</evidence>
<dbReference type="PROSITE" id="PS50076">
    <property type="entry name" value="DNAJ_2"/>
    <property type="match status" value="1"/>
</dbReference>
<feature type="compositionally biased region" description="Polar residues" evidence="4">
    <location>
        <begin position="73"/>
        <end position="89"/>
    </location>
</feature>
<sequence length="445" mass="49677">MPDSRPDSRDDYYRLLQVSRSASRTDIKAAFRRLARRYHPDLNPNNPKAEDKFRALREAYEVLTDKVRRQRYDQTQNPDDIRNPTATPETSHDFYIRGVYHALSRSYQAALADYTQAIRLDPRFTEAYMRRGQVRYVLGDDSGVLEDCQSAIALDPDQSQAYYYQGLARYRLGYTQSAIAAFTEAIRRESDNTKAYYQRGLAHQDIQETPQAIADFQTAAFQYRDQGDMASYQRLQDHIYQTMPTYRRRIATTKALGWVQVGPFVSLLFTLLSNPTGEILSAYARLDRQQAVMTGNSLAVVADIGFTVGLYKLTQSATWQAAVALWISGGAAFLALAAGLAIARGWQRRRSGWSGDVFLAGAMVLPMGILALISPYLREFGTGPELIATLFAGSHTLLIGYSGSTQIQAFSEKAAAWLMPGLCILSAAAGWGVWQLLAVLMFGAS</sequence>
<dbReference type="SUPFAM" id="SSF46565">
    <property type="entry name" value="Chaperone J-domain"/>
    <property type="match status" value="1"/>
</dbReference>
<dbReference type="PANTHER" id="PTHR45188">
    <property type="entry name" value="DNAJ PROTEIN P58IPK HOMOLOG"/>
    <property type="match status" value="1"/>
</dbReference>
<dbReference type="PANTHER" id="PTHR45188:SF2">
    <property type="entry name" value="DNAJ HOMOLOG SUBFAMILY C MEMBER 7"/>
    <property type="match status" value="1"/>
</dbReference>
<name>A0A8J7DB57_9CYAN</name>
<gene>
    <name evidence="7" type="ORF">IQ241_08105</name>
</gene>
<feature type="repeat" description="TPR" evidence="3">
    <location>
        <begin position="91"/>
        <end position="124"/>
    </location>
</feature>
<feature type="transmembrane region" description="Helical" evidence="5">
    <location>
        <begin position="255"/>
        <end position="272"/>
    </location>
</feature>
<feature type="repeat" description="TPR" evidence="3">
    <location>
        <begin position="159"/>
        <end position="192"/>
    </location>
</feature>
<keyword evidence="5" id="KW-1133">Transmembrane helix</keyword>
<evidence type="ECO:0000256" key="3">
    <source>
        <dbReference type="PROSITE-ProRule" id="PRU00339"/>
    </source>
</evidence>
<dbReference type="InterPro" id="IPR001623">
    <property type="entry name" value="DnaJ_domain"/>
</dbReference>
<comment type="caution">
    <text evidence="7">The sequence shown here is derived from an EMBL/GenBank/DDBJ whole genome shotgun (WGS) entry which is preliminary data.</text>
</comment>
<dbReference type="PROSITE" id="PS50005">
    <property type="entry name" value="TPR"/>
    <property type="match status" value="3"/>
</dbReference>
<dbReference type="InterPro" id="IPR011990">
    <property type="entry name" value="TPR-like_helical_dom_sf"/>
</dbReference>
<feature type="domain" description="J" evidence="6">
    <location>
        <begin position="11"/>
        <end position="76"/>
    </location>
</feature>
<dbReference type="InterPro" id="IPR019734">
    <property type="entry name" value="TPR_rpt"/>
</dbReference>
<keyword evidence="5" id="KW-0472">Membrane</keyword>
<dbReference type="CDD" id="cd06257">
    <property type="entry name" value="DnaJ"/>
    <property type="match status" value="1"/>
</dbReference>
<feature type="region of interest" description="Disordered" evidence="4">
    <location>
        <begin position="68"/>
        <end position="89"/>
    </location>
</feature>
<dbReference type="Proteomes" id="UP000636505">
    <property type="component" value="Unassembled WGS sequence"/>
</dbReference>
<feature type="transmembrane region" description="Helical" evidence="5">
    <location>
        <begin position="386"/>
        <end position="403"/>
    </location>
</feature>
<dbReference type="AlphaFoldDB" id="A0A8J7DB57"/>
<protein>
    <submittedName>
        <fullName evidence="7">DnaJ domain-containing protein</fullName>
    </submittedName>
</protein>
<dbReference type="InterPro" id="IPR018253">
    <property type="entry name" value="DnaJ_domain_CS"/>
</dbReference>
<evidence type="ECO:0000313" key="7">
    <source>
        <dbReference type="EMBL" id="MBE9077257.1"/>
    </source>
</evidence>
<keyword evidence="8" id="KW-1185">Reference proteome</keyword>
<feature type="transmembrane region" description="Helical" evidence="5">
    <location>
        <begin position="355"/>
        <end position="374"/>
    </location>
</feature>
<evidence type="ECO:0000256" key="1">
    <source>
        <dbReference type="ARBA" id="ARBA00022737"/>
    </source>
</evidence>
<keyword evidence="5" id="KW-0812">Transmembrane</keyword>
<dbReference type="EMBL" id="JADEXG010000014">
    <property type="protein sequence ID" value="MBE9077257.1"/>
    <property type="molecule type" value="Genomic_DNA"/>
</dbReference>
<evidence type="ECO:0000256" key="5">
    <source>
        <dbReference type="SAM" id="Phobius"/>
    </source>
</evidence>
<evidence type="ECO:0000256" key="4">
    <source>
        <dbReference type="SAM" id="MobiDB-lite"/>
    </source>
</evidence>
<dbReference type="SMART" id="SM00271">
    <property type="entry name" value="DnaJ"/>
    <property type="match status" value="1"/>
</dbReference>
<keyword evidence="2 3" id="KW-0802">TPR repeat</keyword>